<protein>
    <submittedName>
        <fullName evidence="1">Uncharacterized protein</fullName>
    </submittedName>
</protein>
<dbReference type="PROSITE" id="PS51257">
    <property type="entry name" value="PROKAR_LIPOPROTEIN"/>
    <property type="match status" value="1"/>
</dbReference>
<proteinExistence type="predicted"/>
<evidence type="ECO:0000313" key="2">
    <source>
        <dbReference type="Proteomes" id="UP000198238"/>
    </source>
</evidence>
<organism evidence="1 2">
    <name type="scientific">Neisseria chenwenguii</name>
    <dbReference type="NCBI Taxonomy" id="1853278"/>
    <lineage>
        <taxon>Bacteria</taxon>
        <taxon>Pseudomonadati</taxon>
        <taxon>Pseudomonadota</taxon>
        <taxon>Betaproteobacteria</taxon>
        <taxon>Neisseriales</taxon>
        <taxon>Neisseriaceae</taxon>
        <taxon>Neisseria</taxon>
    </lineage>
</organism>
<dbReference type="RefSeq" id="WP_089036423.1">
    <property type="nucleotide sequence ID" value="NZ_CP022278.1"/>
</dbReference>
<accession>A0A220S2W5</accession>
<dbReference type="AlphaFoldDB" id="A0A220S2W5"/>
<dbReference type="EMBL" id="CP022278">
    <property type="protein sequence ID" value="ASK27728.1"/>
    <property type="molecule type" value="Genomic_DNA"/>
</dbReference>
<sequence length="172" mass="19750">MIKKLISIALTIILSGCGIAKTFLYAATSPEPNYKVFPLGENKKILIEIEKTYIEKPYLISLRTEFIDGSKHPSYKVYKELNYPFELEIKGYKKSGNDYSLFITKIITQNNISYDNDSITENPKNSAFTRSFGFITLPAGQYRFEITDRSKPIDKYKKIQTSIDIFVDTSIK</sequence>
<reference evidence="1 2" key="1">
    <citation type="submission" date="2017-06" db="EMBL/GenBank/DDBJ databases">
        <title>Neisseria chenwenguii sp. nov., isolated from the intestinal contents of Tibetan Plateau Pika in Yushu, Qinghai Province, China.</title>
        <authorList>
            <person name="Zhang G."/>
        </authorList>
    </citation>
    <scope>NUCLEOTIDE SEQUENCE [LARGE SCALE GENOMIC DNA]</scope>
    <source>
        <strain evidence="1 2">10023</strain>
    </source>
</reference>
<dbReference type="OrthoDB" id="8617142at2"/>
<keyword evidence="2" id="KW-1185">Reference proteome</keyword>
<name>A0A220S2W5_9NEIS</name>
<dbReference type="Proteomes" id="UP000198238">
    <property type="component" value="Chromosome"/>
</dbReference>
<evidence type="ECO:0000313" key="1">
    <source>
        <dbReference type="EMBL" id="ASK27728.1"/>
    </source>
</evidence>
<gene>
    <name evidence="1" type="ORF">BG910_08245</name>
</gene>
<dbReference type="KEGG" id="nei:BG910_08245"/>